<dbReference type="GO" id="GO:0004413">
    <property type="term" value="F:homoserine kinase activity"/>
    <property type="evidence" value="ECO:0007669"/>
    <property type="project" value="UniProtKB-EC"/>
</dbReference>
<evidence type="ECO:0000256" key="7">
    <source>
        <dbReference type="ARBA" id="ARBA00022697"/>
    </source>
</evidence>
<keyword evidence="10 13" id="KW-0067">ATP-binding</keyword>
<name>A0ABU9LKM4_9BACL</name>
<dbReference type="RefSeq" id="WP_342302946.1">
    <property type="nucleotide sequence ID" value="NZ_JBCEWA010000006.1"/>
</dbReference>
<feature type="binding site" evidence="13">
    <location>
        <begin position="88"/>
        <end position="98"/>
    </location>
    <ligand>
        <name>ATP</name>
        <dbReference type="ChEBI" id="CHEBI:30616"/>
    </ligand>
</feature>
<evidence type="ECO:0000256" key="10">
    <source>
        <dbReference type="ARBA" id="ARBA00022840"/>
    </source>
</evidence>
<proteinExistence type="inferred from homology"/>
<comment type="pathway">
    <text evidence="1 13">Amino-acid biosynthesis; L-threonine biosynthesis; L-threonine from L-aspartate: step 4/5.</text>
</comment>
<organism evidence="16 17">
    <name type="scientific">Kurthia gibsonii</name>
    <dbReference type="NCBI Taxonomy" id="33946"/>
    <lineage>
        <taxon>Bacteria</taxon>
        <taxon>Bacillati</taxon>
        <taxon>Bacillota</taxon>
        <taxon>Bacilli</taxon>
        <taxon>Bacillales</taxon>
        <taxon>Caryophanaceae</taxon>
        <taxon>Kurthia</taxon>
    </lineage>
</organism>
<comment type="caution">
    <text evidence="16">The sequence shown here is derived from an EMBL/GenBank/DDBJ whole genome shotgun (WGS) entry which is preliminary data.</text>
</comment>
<dbReference type="EC" id="2.7.1.39" evidence="3 13"/>
<dbReference type="InterPro" id="IPR000870">
    <property type="entry name" value="Homoserine_kinase"/>
</dbReference>
<feature type="domain" description="GHMP kinase C-terminal" evidence="15">
    <location>
        <begin position="203"/>
        <end position="280"/>
    </location>
</feature>
<dbReference type="InterPro" id="IPR006204">
    <property type="entry name" value="GHMP_kinase_N_dom"/>
</dbReference>
<keyword evidence="17" id="KW-1185">Reference proteome</keyword>
<keyword evidence="5 13" id="KW-0028">Amino-acid biosynthesis</keyword>
<evidence type="ECO:0000256" key="8">
    <source>
        <dbReference type="ARBA" id="ARBA00022741"/>
    </source>
</evidence>
<dbReference type="PANTHER" id="PTHR20861">
    <property type="entry name" value="HOMOSERINE/4-DIPHOSPHOCYTIDYL-2-C-METHYL-D-ERYTHRITOL KINASE"/>
    <property type="match status" value="1"/>
</dbReference>
<dbReference type="PIRSF" id="PIRSF000676">
    <property type="entry name" value="Homoser_kin"/>
    <property type="match status" value="1"/>
</dbReference>
<evidence type="ECO:0000256" key="6">
    <source>
        <dbReference type="ARBA" id="ARBA00022679"/>
    </source>
</evidence>
<evidence type="ECO:0000256" key="13">
    <source>
        <dbReference type="HAMAP-Rule" id="MF_00384"/>
    </source>
</evidence>
<dbReference type="Pfam" id="PF00288">
    <property type="entry name" value="GHMP_kinases_N"/>
    <property type="match status" value="1"/>
</dbReference>
<dbReference type="PRINTS" id="PR00958">
    <property type="entry name" value="HOMSERKINASE"/>
</dbReference>
<comment type="subcellular location">
    <subcellularLocation>
        <location evidence="13">Cytoplasm</location>
    </subcellularLocation>
</comment>
<evidence type="ECO:0000256" key="12">
    <source>
        <dbReference type="ARBA" id="ARBA00049954"/>
    </source>
</evidence>
<keyword evidence="6 13" id="KW-0808">Transferase</keyword>
<evidence type="ECO:0000259" key="15">
    <source>
        <dbReference type="Pfam" id="PF08544"/>
    </source>
</evidence>
<dbReference type="SUPFAM" id="SSF54211">
    <property type="entry name" value="Ribosomal protein S5 domain 2-like"/>
    <property type="match status" value="1"/>
</dbReference>
<evidence type="ECO:0000256" key="1">
    <source>
        <dbReference type="ARBA" id="ARBA00005015"/>
    </source>
</evidence>
<dbReference type="NCBIfam" id="TIGR00191">
    <property type="entry name" value="thrB"/>
    <property type="match status" value="1"/>
</dbReference>
<keyword evidence="13" id="KW-0963">Cytoplasm</keyword>
<comment type="function">
    <text evidence="12 13">Catalyzes the ATP-dependent phosphorylation of L-homoserine to L-homoserine phosphate.</text>
</comment>
<evidence type="ECO:0000256" key="2">
    <source>
        <dbReference type="ARBA" id="ARBA00007370"/>
    </source>
</evidence>
<feature type="domain" description="GHMP kinase N-terminal" evidence="14">
    <location>
        <begin position="60"/>
        <end position="141"/>
    </location>
</feature>
<evidence type="ECO:0000256" key="4">
    <source>
        <dbReference type="ARBA" id="ARBA00017858"/>
    </source>
</evidence>
<dbReference type="Pfam" id="PF08544">
    <property type="entry name" value="GHMP_kinases_C"/>
    <property type="match status" value="1"/>
</dbReference>
<comment type="catalytic activity">
    <reaction evidence="11 13">
        <text>L-homoserine + ATP = O-phospho-L-homoserine + ADP + H(+)</text>
        <dbReference type="Rhea" id="RHEA:13985"/>
        <dbReference type="ChEBI" id="CHEBI:15378"/>
        <dbReference type="ChEBI" id="CHEBI:30616"/>
        <dbReference type="ChEBI" id="CHEBI:57476"/>
        <dbReference type="ChEBI" id="CHEBI:57590"/>
        <dbReference type="ChEBI" id="CHEBI:456216"/>
        <dbReference type="EC" id="2.7.1.39"/>
    </reaction>
</comment>
<accession>A0ABU9LKM4</accession>
<dbReference type="Gene3D" id="3.30.70.890">
    <property type="entry name" value="GHMP kinase, C-terminal domain"/>
    <property type="match status" value="1"/>
</dbReference>
<evidence type="ECO:0000256" key="3">
    <source>
        <dbReference type="ARBA" id="ARBA00012078"/>
    </source>
</evidence>
<dbReference type="InterPro" id="IPR006203">
    <property type="entry name" value="GHMP_knse_ATP-bd_CS"/>
</dbReference>
<dbReference type="PROSITE" id="PS00627">
    <property type="entry name" value="GHMP_KINASES_ATP"/>
    <property type="match status" value="1"/>
</dbReference>
<evidence type="ECO:0000259" key="14">
    <source>
        <dbReference type="Pfam" id="PF00288"/>
    </source>
</evidence>
<dbReference type="HAMAP" id="MF_00384">
    <property type="entry name" value="Homoser_kinase"/>
    <property type="match status" value="1"/>
</dbReference>
<dbReference type="EMBL" id="JBCEWA010000006">
    <property type="protein sequence ID" value="MEL5988518.1"/>
    <property type="molecule type" value="Genomic_DNA"/>
</dbReference>
<dbReference type="Proteomes" id="UP001398420">
    <property type="component" value="Unassembled WGS sequence"/>
</dbReference>
<evidence type="ECO:0000313" key="16">
    <source>
        <dbReference type="EMBL" id="MEL5988518.1"/>
    </source>
</evidence>
<dbReference type="Gene3D" id="3.30.230.10">
    <property type="match status" value="1"/>
</dbReference>
<comment type="similarity">
    <text evidence="2 13">Belongs to the GHMP kinase family. Homoserine kinase subfamily.</text>
</comment>
<protein>
    <recommendedName>
        <fullName evidence="4 13">Homoserine kinase</fullName>
        <shortName evidence="13">HK</shortName>
        <shortName evidence="13">HSK</shortName>
        <ecNumber evidence="3 13">2.7.1.39</ecNumber>
    </recommendedName>
</protein>
<keyword evidence="8 13" id="KW-0547">Nucleotide-binding</keyword>
<keyword evidence="9 13" id="KW-0418">Kinase</keyword>
<dbReference type="InterPro" id="IPR013750">
    <property type="entry name" value="GHMP_kinase_C_dom"/>
</dbReference>
<dbReference type="InterPro" id="IPR036554">
    <property type="entry name" value="GHMP_kinase_C_sf"/>
</dbReference>
<dbReference type="InterPro" id="IPR014721">
    <property type="entry name" value="Ribsml_uS5_D2-typ_fold_subgr"/>
</dbReference>
<evidence type="ECO:0000313" key="17">
    <source>
        <dbReference type="Proteomes" id="UP001398420"/>
    </source>
</evidence>
<evidence type="ECO:0000256" key="11">
    <source>
        <dbReference type="ARBA" id="ARBA00049375"/>
    </source>
</evidence>
<dbReference type="SUPFAM" id="SSF55060">
    <property type="entry name" value="GHMP Kinase, C-terminal domain"/>
    <property type="match status" value="1"/>
</dbReference>
<reference evidence="16 17" key="1">
    <citation type="submission" date="2024-04" db="EMBL/GenBank/DDBJ databases">
        <authorList>
            <person name="Wu Y.S."/>
            <person name="Zhang L."/>
        </authorList>
    </citation>
    <scope>NUCLEOTIDE SEQUENCE [LARGE SCALE GENOMIC DNA]</scope>
    <source>
        <strain evidence="16 17">KG-01</strain>
    </source>
</reference>
<dbReference type="InterPro" id="IPR020568">
    <property type="entry name" value="Ribosomal_Su5_D2-typ_SF"/>
</dbReference>
<sequence length="301" mass="32359">MSKMWSISVPGSTANLGPGFDSVGLALGLYLKLDVTLQDEWQFVHHSSHLPVEIIVEDHLVYQVAQQVAQKFNVQLPACKVDMYSELPLARGLGSSASAIVAAIELVNIVCDLQLDEQAKCALSSEIEGHPDNAAASVCGGLVIGATLPNGELHLVNEKQVDAAFAVFIPNVELKTAEARKALPATYEKGYAVHASAYSNLLVAALLKQDYALAGQFMEADLFHEPFRAHLIPNYETIRTLARDHGAFGTSISGAGPTMISLIDSSKVDAFVEKMQQYLPDYTIKAAHVDTQGVQVTVQNG</sequence>
<evidence type="ECO:0000256" key="5">
    <source>
        <dbReference type="ARBA" id="ARBA00022605"/>
    </source>
</evidence>
<dbReference type="PANTHER" id="PTHR20861:SF1">
    <property type="entry name" value="HOMOSERINE KINASE"/>
    <property type="match status" value="1"/>
</dbReference>
<keyword evidence="7 13" id="KW-0791">Threonine biosynthesis</keyword>
<evidence type="ECO:0000256" key="9">
    <source>
        <dbReference type="ARBA" id="ARBA00022777"/>
    </source>
</evidence>
<gene>
    <name evidence="13 16" type="primary">thrB</name>
    <name evidence="16" type="ORF">AAF454_08890</name>
</gene>